<accession>A0ABZ2K888</accession>
<feature type="transmembrane region" description="Helical" evidence="1">
    <location>
        <begin position="94"/>
        <end position="112"/>
    </location>
</feature>
<proteinExistence type="predicted"/>
<keyword evidence="1" id="KW-0812">Transmembrane</keyword>
<feature type="transmembrane region" description="Helical" evidence="1">
    <location>
        <begin position="12"/>
        <end position="36"/>
    </location>
</feature>
<keyword evidence="3" id="KW-1185">Reference proteome</keyword>
<evidence type="ECO:0000256" key="1">
    <source>
        <dbReference type="SAM" id="Phobius"/>
    </source>
</evidence>
<sequence length="115" mass="12778">MSDPLEHPSRTVRVVGIHASILVLSVVLAFVAIANIHAPEPKVLNRPITEMDMWVGFGDGMQILLLIMNIRLTVVLYALGSTLLLFLLRRRKDALLWAHGSCVTVVLLYWASVGY</sequence>
<dbReference type="RefSeq" id="WP_394844910.1">
    <property type="nucleotide sequence ID" value="NZ_CP089982.1"/>
</dbReference>
<keyword evidence="1" id="KW-1133">Transmembrane helix</keyword>
<evidence type="ECO:0000313" key="2">
    <source>
        <dbReference type="EMBL" id="WXA94309.1"/>
    </source>
</evidence>
<keyword evidence="1" id="KW-0472">Membrane</keyword>
<feature type="transmembrane region" description="Helical" evidence="1">
    <location>
        <begin position="63"/>
        <end position="87"/>
    </location>
</feature>
<protein>
    <submittedName>
        <fullName evidence="2">Uncharacterized protein</fullName>
    </submittedName>
</protein>
<organism evidence="2 3">
    <name type="scientific">Pendulispora brunnea</name>
    <dbReference type="NCBI Taxonomy" id="2905690"/>
    <lineage>
        <taxon>Bacteria</taxon>
        <taxon>Pseudomonadati</taxon>
        <taxon>Myxococcota</taxon>
        <taxon>Myxococcia</taxon>
        <taxon>Myxococcales</taxon>
        <taxon>Sorangiineae</taxon>
        <taxon>Pendulisporaceae</taxon>
        <taxon>Pendulispora</taxon>
    </lineage>
</organism>
<dbReference type="Proteomes" id="UP001379533">
    <property type="component" value="Chromosome"/>
</dbReference>
<dbReference type="EMBL" id="CP089982">
    <property type="protein sequence ID" value="WXA94309.1"/>
    <property type="molecule type" value="Genomic_DNA"/>
</dbReference>
<evidence type="ECO:0000313" key="3">
    <source>
        <dbReference type="Proteomes" id="UP001379533"/>
    </source>
</evidence>
<name>A0ABZ2K888_9BACT</name>
<reference evidence="2 3" key="1">
    <citation type="submission" date="2021-12" db="EMBL/GenBank/DDBJ databases">
        <title>Discovery of the Pendulisporaceae a myxobacterial family with distinct sporulation behavior and unique specialized metabolism.</title>
        <authorList>
            <person name="Garcia R."/>
            <person name="Popoff A."/>
            <person name="Bader C.D."/>
            <person name="Loehr J."/>
            <person name="Walesch S."/>
            <person name="Walt C."/>
            <person name="Boldt J."/>
            <person name="Bunk B."/>
            <person name="Haeckl F.J.F.P.J."/>
            <person name="Gunesch A.P."/>
            <person name="Birkelbach J."/>
            <person name="Nuebel U."/>
            <person name="Pietschmann T."/>
            <person name="Bach T."/>
            <person name="Mueller R."/>
        </authorList>
    </citation>
    <scope>NUCLEOTIDE SEQUENCE [LARGE SCALE GENOMIC DNA]</scope>
    <source>
        <strain evidence="2 3">MSr12523</strain>
    </source>
</reference>
<gene>
    <name evidence="2" type="ORF">LZC95_48675</name>
</gene>